<accession>A0A9P1JER4</accession>
<evidence type="ECO:0000313" key="5">
    <source>
        <dbReference type="Proteomes" id="UP000006562"/>
    </source>
</evidence>
<feature type="domain" description="N-acetyltransferase" evidence="3">
    <location>
        <begin position="21"/>
        <end position="173"/>
    </location>
</feature>
<dbReference type="InterPro" id="IPR000182">
    <property type="entry name" value="GNAT_dom"/>
</dbReference>
<dbReference type="InterPro" id="IPR016181">
    <property type="entry name" value="Acyl_CoA_acyltransferase"/>
</dbReference>
<dbReference type="Proteomes" id="UP000006562">
    <property type="component" value="Chromosome"/>
</dbReference>
<evidence type="ECO:0000256" key="1">
    <source>
        <dbReference type="ARBA" id="ARBA00022679"/>
    </source>
</evidence>
<dbReference type="KEGG" id="bao:BAMF_0473"/>
<gene>
    <name evidence="4" type="primary">yyaR</name>
    <name evidence="4" type="ordered locus">BAMF_0473</name>
</gene>
<sequence>MIIKMTQCHMKDFNKPNEPLVVFGRIIPALENNVWSYTEERFSKPYVKKYEDEDIDVSYAEEEGKAVFLYYADNNCIGRIKIRAHWNGYALIEDIAVAKDYRKNGVGTALLNRAMEWAKENDCCGLMLETQDINVSACHFYAKHGFVIGAVDTMLYSNFSTANEIAIFWYCKF</sequence>
<dbReference type="PANTHER" id="PTHR43420">
    <property type="entry name" value="ACETYLTRANSFERASE"/>
    <property type="match status" value="1"/>
</dbReference>
<dbReference type="InterPro" id="IPR008125">
    <property type="entry name" value="Streptothricin_AcTrfase"/>
</dbReference>
<reference evidence="4 5" key="1">
    <citation type="journal article" date="2011" name="Int. J. Syst. Evol. Microbiol.">
        <title>Relationship of Bacillus amyloliquefaciens clades associated with strains DSM 7T and FZB42T: a proposal for Bacillus amyloliquefaciens subsp. amyloliquefaciens subsp. nov. and Bacillus amyloliquefaciens subsp. plantarum subsp. nov. based on complete genome sequence comparisons.</title>
        <authorList>
            <person name="Borriss R."/>
            <person name="Chen X.H."/>
            <person name="Rueckert C."/>
            <person name="Blom J."/>
            <person name="Becker A."/>
            <person name="Baumgarth B."/>
            <person name="Fan B."/>
            <person name="Pukall R."/>
            <person name="Schumann P."/>
            <person name="Sproer C."/>
            <person name="Junge H."/>
            <person name="Vater J."/>
            <person name="Puhler A."/>
            <person name="Klenk H.P."/>
        </authorList>
    </citation>
    <scope>NUCLEOTIDE SEQUENCE [LARGE SCALE GENOMIC DNA]</scope>
    <source>
        <strain evidence="5">DSM 7</strain>
    </source>
</reference>
<protein>
    <submittedName>
        <fullName evidence="4">Acetyl-transferase</fullName>
    </submittedName>
</protein>
<evidence type="ECO:0000256" key="2">
    <source>
        <dbReference type="ARBA" id="ARBA00023315"/>
    </source>
</evidence>
<dbReference type="AlphaFoldDB" id="A0A9P1JER4"/>
<keyword evidence="5" id="KW-1185">Reference proteome</keyword>
<evidence type="ECO:0000313" key="4">
    <source>
        <dbReference type="EMBL" id="CBI41599.1"/>
    </source>
</evidence>
<dbReference type="SUPFAM" id="SSF55729">
    <property type="entry name" value="Acyl-CoA N-acyltransferases (Nat)"/>
    <property type="match status" value="1"/>
</dbReference>
<keyword evidence="1" id="KW-0808">Transferase</keyword>
<dbReference type="PRINTS" id="PR01754">
    <property type="entry name" value="SACTRNSFRASE"/>
</dbReference>
<dbReference type="PROSITE" id="PS51186">
    <property type="entry name" value="GNAT"/>
    <property type="match status" value="1"/>
</dbReference>
<dbReference type="CDD" id="cd04301">
    <property type="entry name" value="NAT_SF"/>
    <property type="match status" value="1"/>
</dbReference>
<name>A0A9P1JER4_BACAS</name>
<organism evidence="4 5">
    <name type="scientific">Bacillus amyloliquefaciens (strain ATCC 23350 / DSM 7 / BCRC 11601 / CCUG 28519 / NBRC 15535 / NRRL B-14393 / F)</name>
    <dbReference type="NCBI Taxonomy" id="692420"/>
    <lineage>
        <taxon>Bacteria</taxon>
        <taxon>Bacillati</taxon>
        <taxon>Bacillota</taxon>
        <taxon>Bacilli</taxon>
        <taxon>Bacillales</taxon>
        <taxon>Bacillaceae</taxon>
        <taxon>Bacillus</taxon>
        <taxon>Bacillus amyloliquefaciens group</taxon>
    </lineage>
</organism>
<reference evidence="5" key="2">
    <citation type="journal article" date="2011" name="J. Biotechnol.">
        <title>Genome sequence of B. amyloliquefaciens type strain DSM7(T) reveals differences to plant-associated B. amyloliquefaciens FZB42.</title>
        <authorList>
            <person name="Ruckert C."/>
            <person name="Blom J."/>
            <person name="Chen X."/>
            <person name="Reva O."/>
            <person name="Borriss R."/>
        </authorList>
    </citation>
    <scope>NUCLEOTIDE SEQUENCE [LARGE SCALE GENOMIC DNA]</scope>
    <source>
        <strain evidence="5">DSM 7</strain>
    </source>
</reference>
<dbReference type="InterPro" id="IPR050680">
    <property type="entry name" value="YpeA/RimI_acetyltransf"/>
</dbReference>
<dbReference type="RefSeq" id="WP_013351123.1">
    <property type="nucleotide sequence ID" value="NC_014551.1"/>
</dbReference>
<proteinExistence type="predicted"/>
<dbReference type="Pfam" id="PF00583">
    <property type="entry name" value="Acetyltransf_1"/>
    <property type="match status" value="1"/>
</dbReference>
<dbReference type="Gene3D" id="3.40.630.30">
    <property type="match status" value="1"/>
</dbReference>
<evidence type="ECO:0000259" key="3">
    <source>
        <dbReference type="PROSITE" id="PS51186"/>
    </source>
</evidence>
<dbReference type="GO" id="GO:0016747">
    <property type="term" value="F:acyltransferase activity, transferring groups other than amino-acyl groups"/>
    <property type="evidence" value="ECO:0007669"/>
    <property type="project" value="InterPro"/>
</dbReference>
<keyword evidence="2" id="KW-0012">Acyltransferase</keyword>
<dbReference type="EMBL" id="FN597644">
    <property type="protein sequence ID" value="CBI41599.1"/>
    <property type="molecule type" value="Genomic_DNA"/>
</dbReference>